<dbReference type="InterPro" id="IPR015856">
    <property type="entry name" value="ABC_transpr_CbiO/EcfA_su"/>
</dbReference>
<evidence type="ECO:0000256" key="3">
    <source>
        <dbReference type="ARBA" id="ARBA00022448"/>
    </source>
</evidence>
<dbReference type="InterPro" id="IPR003439">
    <property type="entry name" value="ABC_transporter-like_ATP-bd"/>
</dbReference>
<dbReference type="EMBL" id="CP129013">
    <property type="protein sequence ID" value="WLR43065.1"/>
    <property type="molecule type" value="Genomic_DNA"/>
</dbReference>
<evidence type="ECO:0000313" key="10">
    <source>
        <dbReference type="EMBL" id="WLR43065.1"/>
    </source>
</evidence>
<evidence type="ECO:0000256" key="5">
    <source>
        <dbReference type="ARBA" id="ARBA00022741"/>
    </source>
</evidence>
<name>A0ABY9JXA8_9BACI</name>
<evidence type="ECO:0000256" key="6">
    <source>
        <dbReference type="ARBA" id="ARBA00022840"/>
    </source>
</evidence>
<keyword evidence="8" id="KW-0472">Membrane</keyword>
<dbReference type="PROSITE" id="PS50893">
    <property type="entry name" value="ABC_TRANSPORTER_2"/>
    <property type="match status" value="2"/>
</dbReference>
<dbReference type="InterPro" id="IPR050095">
    <property type="entry name" value="ECF_ABC_transporter_ATP-bd"/>
</dbReference>
<evidence type="ECO:0000256" key="7">
    <source>
        <dbReference type="ARBA" id="ARBA00022967"/>
    </source>
</evidence>
<dbReference type="PANTHER" id="PTHR43553:SF24">
    <property type="entry name" value="ENERGY-COUPLING FACTOR TRANSPORTER ATP-BINDING PROTEIN ECFA1"/>
    <property type="match status" value="1"/>
</dbReference>
<dbReference type="CDD" id="cd03225">
    <property type="entry name" value="ABC_cobalt_CbiO_domain1"/>
    <property type="match status" value="2"/>
</dbReference>
<evidence type="ECO:0000256" key="2">
    <source>
        <dbReference type="ARBA" id="ARBA00005417"/>
    </source>
</evidence>
<evidence type="ECO:0000313" key="11">
    <source>
        <dbReference type="Proteomes" id="UP001197974"/>
    </source>
</evidence>
<keyword evidence="7" id="KW-1278">Translocase</keyword>
<reference evidence="10 11" key="1">
    <citation type="submission" date="2023-06" db="EMBL/GenBank/DDBJ databases">
        <title>Five Gram-positive bacteria isolated from mangrove sediments in Shenzhen, Guangdong, China.</title>
        <authorList>
            <person name="Yu S."/>
            <person name="Zheng W."/>
            <person name="Huang Y."/>
        </authorList>
    </citation>
    <scope>NUCLEOTIDE SEQUENCE [LARGE SCALE GENOMIC DNA]</scope>
    <source>
        <strain evidence="10 11">SaN35-3</strain>
    </source>
</reference>
<feature type="domain" description="ABC transporter" evidence="9">
    <location>
        <begin position="5"/>
        <end position="233"/>
    </location>
</feature>
<evidence type="ECO:0000256" key="8">
    <source>
        <dbReference type="ARBA" id="ARBA00023136"/>
    </source>
</evidence>
<keyword evidence="11" id="KW-1185">Reference proteome</keyword>
<dbReference type="PANTHER" id="PTHR43553">
    <property type="entry name" value="HEAVY METAL TRANSPORTER"/>
    <property type="match status" value="1"/>
</dbReference>
<dbReference type="SMART" id="SM00382">
    <property type="entry name" value="AAA"/>
    <property type="match status" value="2"/>
</dbReference>
<comment type="similarity">
    <text evidence="2">Belongs to the ABC transporter superfamily.</text>
</comment>
<feature type="domain" description="ABC transporter" evidence="9">
    <location>
        <begin position="259"/>
        <end position="482"/>
    </location>
</feature>
<keyword evidence="6 10" id="KW-0067">ATP-binding</keyword>
<dbReference type="Gene3D" id="3.40.50.300">
    <property type="entry name" value="P-loop containing nucleotide triphosphate hydrolases"/>
    <property type="match status" value="2"/>
</dbReference>
<gene>
    <name evidence="10" type="ORF">LC087_02290</name>
</gene>
<dbReference type="Pfam" id="PF00005">
    <property type="entry name" value="ABC_tran"/>
    <property type="match status" value="2"/>
</dbReference>
<dbReference type="PROSITE" id="PS00211">
    <property type="entry name" value="ABC_TRANSPORTER_1"/>
    <property type="match status" value="1"/>
</dbReference>
<organism evidence="10 11">
    <name type="scientific">Bacillus carboniphilus</name>
    <dbReference type="NCBI Taxonomy" id="86663"/>
    <lineage>
        <taxon>Bacteria</taxon>
        <taxon>Bacillati</taxon>
        <taxon>Bacillota</taxon>
        <taxon>Bacilli</taxon>
        <taxon>Bacillales</taxon>
        <taxon>Bacillaceae</taxon>
        <taxon>Bacillus</taxon>
    </lineage>
</organism>
<dbReference type="InterPro" id="IPR003593">
    <property type="entry name" value="AAA+_ATPase"/>
</dbReference>
<dbReference type="GO" id="GO:0005524">
    <property type="term" value="F:ATP binding"/>
    <property type="evidence" value="ECO:0007669"/>
    <property type="project" value="UniProtKB-KW"/>
</dbReference>
<evidence type="ECO:0000259" key="9">
    <source>
        <dbReference type="PROSITE" id="PS50893"/>
    </source>
</evidence>
<dbReference type="SUPFAM" id="SSF52540">
    <property type="entry name" value="P-loop containing nucleoside triphosphate hydrolases"/>
    <property type="match status" value="2"/>
</dbReference>
<dbReference type="InterPro" id="IPR017871">
    <property type="entry name" value="ABC_transporter-like_CS"/>
</dbReference>
<sequence>MSKEASVTDLRLKFPGSSSLLFKDVSSSFIKGEKVLILGPSGCGKSTLLQVLSGLIPHSIEVPIKVEKQTIPNSWGYVFQDPDTQFCMPFVDEEIAFVLENLQIPRQEMNEKIKHYINMVSLDIENLHTSIQTLSGGMKQRLAIASVMALEPEVLFLDEPTAMLDPKGTRQVWETIKSVTEDKTVIVVEHNLNHVLDFIDRIILMNANGEIMADGPKQEILSNYKEEIIDQGIWYPGVWDDYIESRESLSYDQSEEPQISLKNFKGFRGKKVKIDIEEAAVTKGEWITVIGENGAGKSTLLHALMKLVKTSGDYSIEGQTVENIKKLTDQVTFVFQNPEFQFVTNSVFDEVAFTLRLEKHDEIFVEEKTNKLLHEFKIDEQKNQHPYQLSMGQKRRLSVAAAIIKEQKIVLLDEPTFGQDAKNTFAILEMIEHWQRRGTTIIMVTHSMEIVKHFSTRVWEISKGTLVFDGDPKDYFRKEKEK</sequence>
<dbReference type="Proteomes" id="UP001197974">
    <property type="component" value="Chromosome"/>
</dbReference>
<evidence type="ECO:0000256" key="1">
    <source>
        <dbReference type="ARBA" id="ARBA00004202"/>
    </source>
</evidence>
<proteinExistence type="inferred from homology"/>
<dbReference type="InterPro" id="IPR027417">
    <property type="entry name" value="P-loop_NTPase"/>
</dbReference>
<keyword evidence="4" id="KW-1003">Cell membrane</keyword>
<protein>
    <submittedName>
        <fullName evidence="10">ATP-binding cassette domain-containing protein</fullName>
    </submittedName>
</protein>
<evidence type="ECO:0000256" key="4">
    <source>
        <dbReference type="ARBA" id="ARBA00022475"/>
    </source>
</evidence>
<accession>A0ABY9JXA8</accession>
<comment type="subcellular location">
    <subcellularLocation>
        <location evidence="1">Cell membrane</location>
        <topology evidence="1">Peripheral membrane protein</topology>
    </subcellularLocation>
</comment>
<keyword evidence="3" id="KW-0813">Transport</keyword>
<dbReference type="RefSeq" id="WP_226538883.1">
    <property type="nucleotide sequence ID" value="NZ_CP129013.1"/>
</dbReference>
<keyword evidence="5" id="KW-0547">Nucleotide-binding</keyword>